<dbReference type="AlphaFoldDB" id="A0A2N5T8H1"/>
<evidence type="ECO:0000313" key="9">
    <source>
        <dbReference type="Proteomes" id="UP000235388"/>
    </source>
</evidence>
<dbReference type="GO" id="GO:0046872">
    <property type="term" value="F:metal ion binding"/>
    <property type="evidence" value="ECO:0007669"/>
    <property type="project" value="UniProtKB-KW"/>
</dbReference>
<evidence type="ECO:0000313" key="8">
    <source>
        <dbReference type="EMBL" id="PLW21791.1"/>
    </source>
</evidence>
<dbReference type="PANTHER" id="PTHR10293">
    <property type="entry name" value="GLUTAREDOXIN FAMILY MEMBER"/>
    <property type="match status" value="1"/>
</dbReference>
<dbReference type="NCBIfam" id="TIGR00365">
    <property type="entry name" value="Grx4 family monothiol glutaredoxin"/>
    <property type="match status" value="1"/>
</dbReference>
<dbReference type="PANTHER" id="PTHR10293:SF16">
    <property type="entry name" value="GLUTAREDOXIN-RELATED PROTEIN 5, MITOCHONDRIAL"/>
    <property type="match status" value="1"/>
</dbReference>
<gene>
    <name evidence="8" type="ORF">PCANC_02928</name>
</gene>
<dbReference type="GO" id="GO:0005759">
    <property type="term" value="C:mitochondrial matrix"/>
    <property type="evidence" value="ECO:0007669"/>
    <property type="project" value="TreeGrafter"/>
</dbReference>
<dbReference type="SUPFAM" id="SSF52833">
    <property type="entry name" value="Thioredoxin-like"/>
    <property type="match status" value="1"/>
</dbReference>
<dbReference type="PROSITE" id="PS51354">
    <property type="entry name" value="GLUTAREDOXIN_2"/>
    <property type="match status" value="1"/>
</dbReference>
<sequence>MPKTQPLELRPVTETFSMLGPDDVARVLLEYCWDRPSAARTQAVVPLKAAPLREAGPAQDRRFTARNSRVDHIYIFTTVSPTSPNAIMSLSTFRSSFLRSCQPARPAISSFRSHIARSQRSLSEQARTSIQAAVKAHPLVLFMKGTPKMPQCGFSRAVVQLLELHDVPSDKIKTYNCLEDNELRQSIKEFSEWPTIPQVYIDGEFMGGCDMMMEMHRSGELGRLLESKGVLKSPSSIQKENK</sequence>
<feature type="domain" description="Glutaredoxin" evidence="7">
    <location>
        <begin position="140"/>
        <end position="205"/>
    </location>
</feature>
<dbReference type="EMBL" id="PGCJ01000780">
    <property type="protein sequence ID" value="PLW21791.1"/>
    <property type="molecule type" value="Genomic_DNA"/>
</dbReference>
<dbReference type="InterPro" id="IPR033658">
    <property type="entry name" value="GRX_PICOT-like"/>
</dbReference>
<evidence type="ECO:0000256" key="3">
    <source>
        <dbReference type="ARBA" id="ARBA00023004"/>
    </source>
</evidence>
<organism evidence="8 9">
    <name type="scientific">Puccinia coronata f. sp. avenae</name>
    <dbReference type="NCBI Taxonomy" id="200324"/>
    <lineage>
        <taxon>Eukaryota</taxon>
        <taxon>Fungi</taxon>
        <taxon>Dikarya</taxon>
        <taxon>Basidiomycota</taxon>
        <taxon>Pucciniomycotina</taxon>
        <taxon>Pucciniomycetes</taxon>
        <taxon>Pucciniales</taxon>
        <taxon>Pucciniaceae</taxon>
        <taxon>Puccinia</taxon>
    </lineage>
</organism>
<dbReference type="InterPro" id="IPR004480">
    <property type="entry name" value="Monothiol_GRX-rel"/>
</dbReference>
<dbReference type="OrthoDB" id="415696at2759"/>
<keyword evidence="9" id="KW-1185">Reference proteome</keyword>
<evidence type="ECO:0000256" key="5">
    <source>
        <dbReference type="ARBA" id="ARBA00023284"/>
    </source>
</evidence>
<dbReference type="STRING" id="200324.A0A2N5T8H1"/>
<evidence type="ECO:0000256" key="6">
    <source>
        <dbReference type="ARBA" id="ARBA00067618"/>
    </source>
</evidence>
<name>A0A2N5T8H1_9BASI</name>
<keyword evidence="2" id="KW-0479">Metal-binding</keyword>
<keyword evidence="4" id="KW-0411">Iron-sulfur</keyword>
<keyword evidence="5" id="KW-0676">Redox-active center</keyword>
<keyword evidence="3" id="KW-0408">Iron</keyword>
<dbReference type="InterPro" id="IPR036249">
    <property type="entry name" value="Thioredoxin-like_sf"/>
</dbReference>
<evidence type="ECO:0000259" key="7">
    <source>
        <dbReference type="Pfam" id="PF00462"/>
    </source>
</evidence>
<reference evidence="8 9" key="1">
    <citation type="submission" date="2017-11" db="EMBL/GenBank/DDBJ databases">
        <title>De novo assembly and phasing of dikaryotic genomes from two isolates of Puccinia coronata f. sp. avenae, the causal agent of oat crown rust.</title>
        <authorList>
            <person name="Miller M.E."/>
            <person name="Zhang Y."/>
            <person name="Omidvar V."/>
            <person name="Sperschneider J."/>
            <person name="Schwessinger B."/>
            <person name="Raley C."/>
            <person name="Palmer J.M."/>
            <person name="Garnica D."/>
            <person name="Upadhyaya N."/>
            <person name="Rathjen J."/>
            <person name="Taylor J.M."/>
            <person name="Park R.F."/>
            <person name="Dodds P.N."/>
            <person name="Hirsch C.D."/>
            <person name="Kianian S.F."/>
            <person name="Figueroa M."/>
        </authorList>
    </citation>
    <scope>NUCLEOTIDE SEQUENCE [LARGE SCALE GENOMIC DNA]</scope>
    <source>
        <strain evidence="8">12NC29</strain>
    </source>
</reference>
<dbReference type="Gene3D" id="3.40.30.10">
    <property type="entry name" value="Glutaredoxin"/>
    <property type="match status" value="1"/>
</dbReference>
<dbReference type="CDD" id="cd03028">
    <property type="entry name" value="GRX_PICOT_like"/>
    <property type="match status" value="1"/>
</dbReference>
<comment type="caution">
    <text evidence="8">The sequence shown here is derived from an EMBL/GenBank/DDBJ whole genome shotgun (WGS) entry which is preliminary data.</text>
</comment>
<keyword evidence="1" id="KW-0001">2Fe-2S</keyword>
<dbReference type="GO" id="GO:0044571">
    <property type="term" value="P:[2Fe-2S] cluster assembly"/>
    <property type="evidence" value="ECO:0007669"/>
    <property type="project" value="UniProtKB-ARBA"/>
</dbReference>
<dbReference type="Pfam" id="PF00462">
    <property type="entry name" value="Glutaredoxin"/>
    <property type="match status" value="1"/>
</dbReference>
<evidence type="ECO:0000256" key="1">
    <source>
        <dbReference type="ARBA" id="ARBA00022714"/>
    </source>
</evidence>
<accession>A0A2N5T8H1</accession>
<evidence type="ECO:0000256" key="4">
    <source>
        <dbReference type="ARBA" id="ARBA00023014"/>
    </source>
</evidence>
<dbReference type="InterPro" id="IPR002109">
    <property type="entry name" value="Glutaredoxin"/>
</dbReference>
<evidence type="ECO:0000256" key="2">
    <source>
        <dbReference type="ARBA" id="ARBA00022723"/>
    </source>
</evidence>
<protein>
    <recommendedName>
        <fullName evidence="6">Monothiol glutaredoxin-5, mitochondrial</fullName>
    </recommendedName>
</protein>
<dbReference type="FunFam" id="3.40.30.10:FF:000005">
    <property type="entry name" value="Glutaredoxin 5"/>
    <property type="match status" value="1"/>
</dbReference>
<dbReference type="Proteomes" id="UP000235388">
    <property type="component" value="Unassembled WGS sequence"/>
</dbReference>
<dbReference type="GO" id="GO:0015036">
    <property type="term" value="F:disulfide oxidoreductase activity"/>
    <property type="evidence" value="ECO:0007669"/>
    <property type="project" value="UniProtKB-ARBA"/>
</dbReference>
<dbReference type="GO" id="GO:0051537">
    <property type="term" value="F:2 iron, 2 sulfur cluster binding"/>
    <property type="evidence" value="ECO:0007669"/>
    <property type="project" value="UniProtKB-KW"/>
</dbReference>
<proteinExistence type="predicted"/>